<keyword evidence="10 12" id="KW-0234">DNA repair</keyword>
<keyword evidence="15" id="KW-1185">Reference proteome</keyword>
<keyword evidence="12" id="KW-0238">DNA-binding</keyword>
<evidence type="ECO:0000256" key="3">
    <source>
        <dbReference type="ARBA" id="ARBA00022679"/>
    </source>
</evidence>
<evidence type="ECO:0000256" key="7">
    <source>
        <dbReference type="ARBA" id="ARBA00022763"/>
    </source>
</evidence>
<sequence length="387" mass="42628">MPHPTRRIAHLDMDAFFASVELLRYPDLKGRPVVVGGRSSSLQPQTGPDGQRQYARMRDYAGRGVITTATYEARALGVHSGMGLMKAAKLAPDAVLLPADFNAYRHYSQLFKEAVLAIAPQMEDRGIDEIYLDLTEHPEDSASLAQRLKTAVFEATGLTCSICIAPNKLLAKIGSDLDKPDGLTLLLQPGDVERRIWPLPAKKINGIGPKAAEKLTALNIATIADLARADAGLLQQHFGRSYAAWLARVAQGQDERVVETSSEPKSLSRETTFERDLHARHDRDTLSQIFTGLCERVAEDLRRKGYVGRTIGIKLRYEDFRTVTRDLSLPDATDDAVTIRRAAGECLRRVPLQLRLRLLGVRVGSLVRRGEADGAPSPLPRQGELPL</sequence>
<evidence type="ECO:0000256" key="11">
    <source>
        <dbReference type="ARBA" id="ARBA00049244"/>
    </source>
</evidence>
<dbReference type="Gene3D" id="1.10.150.20">
    <property type="entry name" value="5' to 3' exonuclease, C-terminal subdomain"/>
    <property type="match status" value="1"/>
</dbReference>
<comment type="subcellular location">
    <subcellularLocation>
        <location evidence="12">Cytoplasm</location>
    </subcellularLocation>
</comment>
<dbReference type="Pfam" id="PF11798">
    <property type="entry name" value="IMS_HHH"/>
    <property type="match status" value="1"/>
</dbReference>
<dbReference type="GO" id="GO:0009432">
    <property type="term" value="P:SOS response"/>
    <property type="evidence" value="ECO:0007669"/>
    <property type="project" value="TreeGrafter"/>
</dbReference>
<dbReference type="InterPro" id="IPR036775">
    <property type="entry name" value="DNA_pol_Y-fam_lit_finger_sf"/>
</dbReference>
<dbReference type="NCBIfam" id="NF002677">
    <property type="entry name" value="PRK02406.1"/>
    <property type="match status" value="1"/>
</dbReference>
<feature type="site" description="Substrate discrimination" evidence="12">
    <location>
        <position position="17"/>
    </location>
</feature>
<keyword evidence="5 12" id="KW-0235">DNA replication</keyword>
<dbReference type="Pfam" id="PF11799">
    <property type="entry name" value="IMS_C"/>
    <property type="match status" value="1"/>
</dbReference>
<comment type="catalytic activity">
    <reaction evidence="11 12">
        <text>DNA(n) + a 2'-deoxyribonucleoside 5'-triphosphate = DNA(n+1) + diphosphate</text>
        <dbReference type="Rhea" id="RHEA:22508"/>
        <dbReference type="Rhea" id="RHEA-COMP:17339"/>
        <dbReference type="Rhea" id="RHEA-COMP:17340"/>
        <dbReference type="ChEBI" id="CHEBI:33019"/>
        <dbReference type="ChEBI" id="CHEBI:61560"/>
        <dbReference type="ChEBI" id="CHEBI:173112"/>
        <dbReference type="EC" id="2.7.7.7"/>
    </reaction>
</comment>
<evidence type="ECO:0000313" key="15">
    <source>
        <dbReference type="Proteomes" id="UP000622890"/>
    </source>
</evidence>
<dbReference type="InterPro" id="IPR022880">
    <property type="entry name" value="DNApol_IV"/>
</dbReference>
<evidence type="ECO:0000256" key="12">
    <source>
        <dbReference type="HAMAP-Rule" id="MF_01113"/>
    </source>
</evidence>
<comment type="cofactor">
    <cofactor evidence="12">
        <name>Mg(2+)</name>
        <dbReference type="ChEBI" id="CHEBI:18420"/>
    </cofactor>
    <text evidence="12">Binds 2 magnesium ions per subunit.</text>
</comment>
<gene>
    <name evidence="12 14" type="primary">dinB</name>
    <name evidence="14" type="ORF">JJB74_20770</name>
</gene>
<dbReference type="GO" id="GO:0003684">
    <property type="term" value="F:damaged DNA binding"/>
    <property type="evidence" value="ECO:0007669"/>
    <property type="project" value="InterPro"/>
</dbReference>
<dbReference type="GO" id="GO:0000287">
    <property type="term" value="F:magnesium ion binding"/>
    <property type="evidence" value="ECO:0007669"/>
    <property type="project" value="UniProtKB-UniRule"/>
</dbReference>
<dbReference type="AlphaFoldDB" id="A0A934SXA8"/>
<dbReference type="HAMAP" id="MF_01113">
    <property type="entry name" value="DNApol_IV"/>
    <property type="match status" value="1"/>
</dbReference>
<dbReference type="InterPro" id="IPR043128">
    <property type="entry name" value="Rev_trsase/Diguanyl_cyclase"/>
</dbReference>
<dbReference type="GO" id="GO:0005829">
    <property type="term" value="C:cytosol"/>
    <property type="evidence" value="ECO:0007669"/>
    <property type="project" value="TreeGrafter"/>
</dbReference>
<evidence type="ECO:0000256" key="2">
    <source>
        <dbReference type="ARBA" id="ARBA00022457"/>
    </source>
</evidence>
<dbReference type="SUPFAM" id="SSF100879">
    <property type="entry name" value="Lesion bypass DNA polymerase (Y-family), little finger domain"/>
    <property type="match status" value="1"/>
</dbReference>
<dbReference type="RefSeq" id="WP_200595065.1">
    <property type="nucleotide sequence ID" value="NZ_JAEPBG010000010.1"/>
</dbReference>
<dbReference type="Pfam" id="PF00817">
    <property type="entry name" value="IMS"/>
    <property type="match status" value="1"/>
</dbReference>
<evidence type="ECO:0000256" key="8">
    <source>
        <dbReference type="ARBA" id="ARBA00022842"/>
    </source>
</evidence>
<keyword evidence="12" id="KW-0963">Cytoplasm</keyword>
<reference evidence="14" key="1">
    <citation type="submission" date="2021-01" db="EMBL/GenBank/DDBJ databases">
        <title>Genome sequence of strain Noviherbaspirillum sp. DKR-6.</title>
        <authorList>
            <person name="Chaudhary D.K."/>
        </authorList>
    </citation>
    <scope>NUCLEOTIDE SEQUENCE</scope>
    <source>
        <strain evidence="14">DKR-6</strain>
    </source>
</reference>
<evidence type="ECO:0000256" key="5">
    <source>
        <dbReference type="ARBA" id="ARBA00022705"/>
    </source>
</evidence>
<dbReference type="PANTHER" id="PTHR11076">
    <property type="entry name" value="DNA REPAIR POLYMERASE UMUC / TRANSFERASE FAMILY MEMBER"/>
    <property type="match status" value="1"/>
</dbReference>
<dbReference type="PANTHER" id="PTHR11076:SF33">
    <property type="entry name" value="DNA POLYMERASE KAPPA"/>
    <property type="match status" value="1"/>
</dbReference>
<dbReference type="InterPro" id="IPR017961">
    <property type="entry name" value="DNA_pol_Y-fam_little_finger"/>
</dbReference>
<comment type="subunit">
    <text evidence="12">Monomer.</text>
</comment>
<feature type="binding site" evidence="12">
    <location>
        <position position="128"/>
    </location>
    <ligand>
        <name>Mg(2+)</name>
        <dbReference type="ChEBI" id="CHEBI:18420"/>
    </ligand>
</feature>
<evidence type="ECO:0000259" key="13">
    <source>
        <dbReference type="PROSITE" id="PS50173"/>
    </source>
</evidence>
<keyword evidence="8 12" id="KW-0460">Magnesium</keyword>
<dbReference type="SUPFAM" id="SSF56672">
    <property type="entry name" value="DNA/RNA polymerases"/>
    <property type="match status" value="1"/>
</dbReference>
<keyword evidence="3 12" id="KW-0808">Transferase</keyword>
<comment type="function">
    <text evidence="12">Poorly processive, error-prone DNA polymerase involved in untargeted mutagenesis. Copies undamaged DNA at stalled replication forks, which arise in vivo from mismatched or misaligned primer ends. These misaligned primers can be extended by PolIV. Exhibits no 3'-5' exonuclease (proofreading) activity. May be involved in translesional synthesis, in conjunction with the beta clamp from PolIII.</text>
</comment>
<dbReference type="EC" id="2.7.7.7" evidence="12"/>
<keyword evidence="6 12" id="KW-0479">Metal-binding</keyword>
<organism evidence="14 15">
    <name type="scientific">Noviherbaspirillum pedocola</name>
    <dbReference type="NCBI Taxonomy" id="2801341"/>
    <lineage>
        <taxon>Bacteria</taxon>
        <taxon>Pseudomonadati</taxon>
        <taxon>Pseudomonadota</taxon>
        <taxon>Betaproteobacteria</taxon>
        <taxon>Burkholderiales</taxon>
        <taxon>Oxalobacteraceae</taxon>
        <taxon>Noviherbaspirillum</taxon>
    </lineage>
</organism>
<evidence type="ECO:0000256" key="6">
    <source>
        <dbReference type="ARBA" id="ARBA00022723"/>
    </source>
</evidence>
<dbReference type="GO" id="GO:0042276">
    <property type="term" value="P:error-prone translesion synthesis"/>
    <property type="evidence" value="ECO:0007669"/>
    <property type="project" value="TreeGrafter"/>
</dbReference>
<dbReference type="Gene3D" id="3.40.1170.60">
    <property type="match status" value="1"/>
</dbReference>
<dbReference type="Gene3D" id="3.30.1490.100">
    <property type="entry name" value="DNA polymerase, Y-family, little finger domain"/>
    <property type="match status" value="1"/>
</dbReference>
<comment type="caution">
    <text evidence="14">The sequence shown here is derived from an EMBL/GenBank/DDBJ whole genome shotgun (WGS) entry which is preliminary data.</text>
</comment>
<dbReference type="PROSITE" id="PS50173">
    <property type="entry name" value="UMUC"/>
    <property type="match status" value="1"/>
</dbReference>
<feature type="domain" description="UmuC" evidence="13">
    <location>
        <begin position="8"/>
        <end position="208"/>
    </location>
</feature>
<dbReference type="GO" id="GO:0006261">
    <property type="term" value="P:DNA-templated DNA replication"/>
    <property type="evidence" value="ECO:0007669"/>
    <property type="project" value="UniProtKB-UniRule"/>
</dbReference>
<dbReference type="GO" id="GO:0006281">
    <property type="term" value="P:DNA repair"/>
    <property type="evidence" value="ECO:0007669"/>
    <property type="project" value="UniProtKB-UniRule"/>
</dbReference>
<keyword evidence="4 12" id="KW-0548">Nucleotidyltransferase</keyword>
<keyword evidence="9 12" id="KW-0239">DNA-directed DNA polymerase</keyword>
<dbReference type="CDD" id="cd03586">
    <property type="entry name" value="PolY_Pol_IV_kappa"/>
    <property type="match status" value="1"/>
</dbReference>
<keyword evidence="2 12" id="KW-0515">Mutator protein</keyword>
<proteinExistence type="inferred from homology"/>
<dbReference type="GO" id="GO:0003887">
    <property type="term" value="F:DNA-directed DNA polymerase activity"/>
    <property type="evidence" value="ECO:0007669"/>
    <property type="project" value="UniProtKB-UniRule"/>
</dbReference>
<dbReference type="InterPro" id="IPR050116">
    <property type="entry name" value="DNA_polymerase-Y"/>
</dbReference>
<feature type="binding site" evidence="12">
    <location>
        <position position="12"/>
    </location>
    <ligand>
        <name>Mg(2+)</name>
        <dbReference type="ChEBI" id="CHEBI:18420"/>
    </ligand>
</feature>
<comment type="similarity">
    <text evidence="1 12">Belongs to the DNA polymerase type-Y family.</text>
</comment>
<dbReference type="FunFam" id="3.30.1490.100:FF:000004">
    <property type="entry name" value="DNA polymerase IV"/>
    <property type="match status" value="1"/>
</dbReference>
<dbReference type="InterPro" id="IPR043502">
    <property type="entry name" value="DNA/RNA_pol_sf"/>
</dbReference>
<dbReference type="Gene3D" id="3.30.70.270">
    <property type="match status" value="1"/>
</dbReference>
<dbReference type="Proteomes" id="UP000622890">
    <property type="component" value="Unassembled WGS sequence"/>
</dbReference>
<accession>A0A934SXA8</accession>
<evidence type="ECO:0000256" key="1">
    <source>
        <dbReference type="ARBA" id="ARBA00010945"/>
    </source>
</evidence>
<name>A0A934SXA8_9BURK</name>
<feature type="active site" evidence="12">
    <location>
        <position position="129"/>
    </location>
</feature>
<dbReference type="InterPro" id="IPR001126">
    <property type="entry name" value="UmuC"/>
</dbReference>
<keyword evidence="7 12" id="KW-0227">DNA damage</keyword>
<evidence type="ECO:0000256" key="4">
    <source>
        <dbReference type="ARBA" id="ARBA00022695"/>
    </source>
</evidence>
<dbReference type="EMBL" id="JAEPBG010000010">
    <property type="protein sequence ID" value="MBK4737060.1"/>
    <property type="molecule type" value="Genomic_DNA"/>
</dbReference>
<evidence type="ECO:0000256" key="10">
    <source>
        <dbReference type="ARBA" id="ARBA00023204"/>
    </source>
</evidence>
<protein>
    <recommendedName>
        <fullName evidence="12">DNA polymerase IV</fullName>
        <shortName evidence="12">Pol IV</shortName>
        <ecNumber evidence="12">2.7.7.7</ecNumber>
    </recommendedName>
</protein>
<evidence type="ECO:0000313" key="14">
    <source>
        <dbReference type="EMBL" id="MBK4737060.1"/>
    </source>
</evidence>
<dbReference type="InterPro" id="IPR024728">
    <property type="entry name" value="PolY_HhH_motif"/>
</dbReference>
<evidence type="ECO:0000256" key="9">
    <source>
        <dbReference type="ARBA" id="ARBA00022932"/>
    </source>
</evidence>